<name>A0A6A7G733_9CRUS</name>
<dbReference type="GO" id="GO:0004410">
    <property type="term" value="F:homocitrate synthase activity"/>
    <property type="evidence" value="ECO:0007669"/>
    <property type="project" value="TreeGrafter"/>
</dbReference>
<dbReference type="EMBL" id="IACT01006900">
    <property type="protein sequence ID" value="LAC26022.1"/>
    <property type="molecule type" value="mRNA"/>
</dbReference>
<feature type="domain" description="Pyruvate carboxyltransferase" evidence="3">
    <location>
        <begin position="63"/>
        <end position="316"/>
    </location>
</feature>
<dbReference type="InterPro" id="IPR054691">
    <property type="entry name" value="LeuA/HCS_post-cat"/>
</dbReference>
<dbReference type="InterPro" id="IPR013785">
    <property type="entry name" value="Aldolase_TIM"/>
</dbReference>
<evidence type="ECO:0000256" key="1">
    <source>
        <dbReference type="ARBA" id="ARBA00022679"/>
    </source>
</evidence>
<keyword evidence="1 2" id="KW-0808">Transferase</keyword>
<organism evidence="4">
    <name type="scientific">Hirondellea gigas</name>
    <dbReference type="NCBI Taxonomy" id="1518452"/>
    <lineage>
        <taxon>Eukaryota</taxon>
        <taxon>Metazoa</taxon>
        <taxon>Ecdysozoa</taxon>
        <taxon>Arthropoda</taxon>
        <taxon>Crustacea</taxon>
        <taxon>Multicrustacea</taxon>
        <taxon>Malacostraca</taxon>
        <taxon>Eumalacostraca</taxon>
        <taxon>Peracarida</taxon>
        <taxon>Amphipoda</taxon>
        <taxon>Amphilochidea</taxon>
        <taxon>Lysianassida</taxon>
        <taxon>Lysianassidira</taxon>
        <taxon>Lysianassoidea</taxon>
        <taxon>Lysianassidae</taxon>
        <taxon>Hirondellea</taxon>
    </lineage>
</organism>
<dbReference type="Gene3D" id="1.10.238.260">
    <property type="match status" value="1"/>
</dbReference>
<comment type="similarity">
    <text evidence="2">Belongs to the alpha-IPM synthase/homocitrate synthase family.</text>
</comment>
<dbReference type="PROSITE" id="PS00815">
    <property type="entry name" value="AIPM_HOMOCIT_SYNTH_1"/>
    <property type="match status" value="1"/>
</dbReference>
<dbReference type="InterPro" id="IPR000891">
    <property type="entry name" value="PYR_CT"/>
</dbReference>
<sequence length="445" mass="49162">MHRFRSIVPRLSRSSRFRALPISTRQFSIPSNAVPLPEDSSGLLCARGGDLYHVEFEIIEPVFKIIDTTLREGEQFATTFFTTEDKRVIAQMLDDLGVEYIEVMNPLASAQTAKDCEIISSMGLKAKIASHVRCNMVDVKEAINRGITVIHMYMATSPALKKFSHGKNLREIIEAAKEAITYCKERNVEVRFSCEDTFRSDLADLLEIYSTLSEFGVDRIGLADTVGVASPLQVLDTVRRIARVVTCEIGYHTHNDTGCCIANALLALQGGVTHIDTSVLGIGERNGITPLGGFLARMYTYNAGYKSMIIERYNLRVLKPLEEYVSHCAGVDIPFNNYVTGWSAFTHKAGVHSKAVLQNPSSYEVICPDDFGVSRDIKLAHRLTGWNAVGERSTQLGLDLSESSIKEAAKFIKTLADTKKVDLEMLDKALQNVGGGRPVNYGIQG</sequence>
<proteinExistence type="evidence at transcript level"/>
<dbReference type="Pfam" id="PF00682">
    <property type="entry name" value="HMGL-like"/>
    <property type="match status" value="1"/>
</dbReference>
<evidence type="ECO:0000256" key="2">
    <source>
        <dbReference type="RuleBase" id="RU003523"/>
    </source>
</evidence>
<dbReference type="Pfam" id="PF22617">
    <property type="entry name" value="HCS_D2"/>
    <property type="match status" value="1"/>
</dbReference>
<dbReference type="InterPro" id="IPR050073">
    <property type="entry name" value="2-IPM_HCS-like"/>
</dbReference>
<dbReference type="InterPro" id="IPR048253">
    <property type="entry name" value="DRE_TIM_HCS_fun_bact"/>
</dbReference>
<dbReference type="AlphaFoldDB" id="A0A6A7G733"/>
<dbReference type="GO" id="GO:0005739">
    <property type="term" value="C:mitochondrion"/>
    <property type="evidence" value="ECO:0007669"/>
    <property type="project" value="TreeGrafter"/>
</dbReference>
<dbReference type="GO" id="GO:0019878">
    <property type="term" value="P:lysine biosynthetic process via aminoadipic acid"/>
    <property type="evidence" value="ECO:0007669"/>
    <property type="project" value="TreeGrafter"/>
</dbReference>
<dbReference type="PANTHER" id="PTHR10277:SF48">
    <property type="entry name" value="HOMOCITRATE SYNTHASE, CYTOSOLIC ISOZYME-RELATED"/>
    <property type="match status" value="1"/>
</dbReference>
<evidence type="ECO:0000313" key="4">
    <source>
        <dbReference type="EMBL" id="LAC26022.1"/>
    </source>
</evidence>
<dbReference type="Gene3D" id="3.20.20.70">
    <property type="entry name" value="Aldolase class I"/>
    <property type="match status" value="1"/>
</dbReference>
<dbReference type="InterPro" id="IPR002034">
    <property type="entry name" value="AIPM/Hcit_synth_CS"/>
</dbReference>
<accession>A0A6A7G733</accession>
<evidence type="ECO:0000259" key="3">
    <source>
        <dbReference type="PROSITE" id="PS50991"/>
    </source>
</evidence>
<protein>
    <submittedName>
        <fullName evidence="4">Homocitrate synthase</fullName>
    </submittedName>
</protein>
<dbReference type="SUPFAM" id="SSF51569">
    <property type="entry name" value="Aldolase"/>
    <property type="match status" value="1"/>
</dbReference>
<dbReference type="PROSITE" id="PS50991">
    <property type="entry name" value="PYR_CT"/>
    <property type="match status" value="1"/>
</dbReference>
<reference evidence="4" key="1">
    <citation type="submission" date="2017-11" db="EMBL/GenBank/DDBJ databases">
        <title>The sensing device of the deep-sea amphipod.</title>
        <authorList>
            <person name="Kobayashi H."/>
            <person name="Nagahama T."/>
            <person name="Arai W."/>
            <person name="Sasagawa Y."/>
            <person name="Umeda M."/>
            <person name="Hayashi T."/>
            <person name="Nikaido I."/>
            <person name="Watanabe H."/>
            <person name="Oguri K."/>
            <person name="Kitazato H."/>
            <person name="Fujioka K."/>
            <person name="Kido Y."/>
            <person name="Takami H."/>
        </authorList>
    </citation>
    <scope>NUCLEOTIDE SEQUENCE</scope>
    <source>
        <tissue evidence="4">Whole body</tissue>
    </source>
</reference>
<dbReference type="PANTHER" id="PTHR10277">
    <property type="entry name" value="HOMOCITRATE SYNTHASE-RELATED"/>
    <property type="match status" value="1"/>
</dbReference>
<dbReference type="CDD" id="cd07948">
    <property type="entry name" value="DRE_TIM_HCS"/>
    <property type="match status" value="1"/>
</dbReference>